<dbReference type="GO" id="GO:0015980">
    <property type="term" value="P:energy derivation by oxidation of organic compounds"/>
    <property type="evidence" value="ECO:0007669"/>
    <property type="project" value="UniProtKB-ARBA"/>
</dbReference>
<evidence type="ECO:0000256" key="2">
    <source>
        <dbReference type="ARBA" id="ARBA00001966"/>
    </source>
</evidence>
<dbReference type="InterPro" id="IPR036922">
    <property type="entry name" value="Rieske_2Fe-2S_sf"/>
</dbReference>
<dbReference type="PROSITE" id="PS51300">
    <property type="entry name" value="NIRD"/>
    <property type="match status" value="1"/>
</dbReference>
<dbReference type="GO" id="GO:0020037">
    <property type="term" value="F:heme binding"/>
    <property type="evidence" value="ECO:0007669"/>
    <property type="project" value="InterPro"/>
</dbReference>
<keyword evidence="14" id="KW-0411">Iron-sulfur</keyword>
<dbReference type="PRINTS" id="PR00411">
    <property type="entry name" value="PNDRDTASEI"/>
</dbReference>
<dbReference type="Pfam" id="PF04324">
    <property type="entry name" value="Fer2_BFD"/>
    <property type="match status" value="1"/>
</dbReference>
<dbReference type="InterPro" id="IPR012748">
    <property type="entry name" value="Rieske-like_NirD"/>
</dbReference>
<comment type="similarity">
    <text evidence="5">Belongs to the nitrite and sulfite reductase 4Fe-4S domain family.</text>
</comment>
<comment type="subunit">
    <text evidence="17">Homodimer which associates with NirD.</text>
</comment>
<dbReference type="AlphaFoldDB" id="A0AAU7CJK9"/>
<dbReference type="SUPFAM" id="SSF55124">
    <property type="entry name" value="Nitrite/Sulfite reductase N-terminal domain-like"/>
    <property type="match status" value="1"/>
</dbReference>
<keyword evidence="10" id="KW-0479">Metal-binding</keyword>
<dbReference type="InterPro" id="IPR052034">
    <property type="entry name" value="NasD-like"/>
</dbReference>
<dbReference type="Gene3D" id="3.30.413.10">
    <property type="entry name" value="Sulfite Reductase Hemoprotein, domain 1"/>
    <property type="match status" value="1"/>
</dbReference>
<evidence type="ECO:0000256" key="8">
    <source>
        <dbReference type="ARBA" id="ARBA00022630"/>
    </source>
</evidence>
<dbReference type="SUPFAM" id="SSF56014">
    <property type="entry name" value="Nitrite and sulphite reductase 4Fe-4S domain-like"/>
    <property type="match status" value="1"/>
</dbReference>
<dbReference type="FunFam" id="1.10.10.1100:FF:000002">
    <property type="entry name" value="Nitrite reductase large subunit"/>
    <property type="match status" value="1"/>
</dbReference>
<keyword evidence="15" id="KW-0534">Nitrate assimilation</keyword>
<dbReference type="NCBIfam" id="NF011565">
    <property type="entry name" value="PRK14989.1"/>
    <property type="match status" value="1"/>
</dbReference>
<proteinExistence type="inferred from homology"/>
<evidence type="ECO:0000256" key="6">
    <source>
        <dbReference type="ARBA" id="ARBA00022485"/>
    </source>
</evidence>
<dbReference type="CDD" id="cd03529">
    <property type="entry name" value="Rieske_NirD"/>
    <property type="match status" value="1"/>
</dbReference>
<evidence type="ECO:0000256" key="1">
    <source>
        <dbReference type="ARBA" id="ARBA00001929"/>
    </source>
</evidence>
<gene>
    <name evidence="19" type="primary">nirB</name>
    <name evidence="19" type="ORF">V5E97_04180</name>
</gene>
<evidence type="ECO:0000256" key="17">
    <source>
        <dbReference type="ARBA" id="ARBA00064211"/>
    </source>
</evidence>
<reference evidence="19" key="1">
    <citation type="submission" date="2024-05" db="EMBL/GenBank/DDBJ databases">
        <title>Planctomycetes of the genus Singulisphaera possess chitinolytic capabilities.</title>
        <authorList>
            <person name="Ivanova A."/>
        </authorList>
    </citation>
    <scope>NUCLEOTIDE SEQUENCE</scope>
    <source>
        <strain evidence="19">Ch08T</strain>
    </source>
</reference>
<keyword evidence="7" id="KW-0349">Heme</keyword>
<dbReference type="InterPro" id="IPR041575">
    <property type="entry name" value="Rubredoxin_C"/>
</dbReference>
<dbReference type="InterPro" id="IPR006067">
    <property type="entry name" value="NO2/SO3_Rdtase_4Fe4S_dom"/>
</dbReference>
<evidence type="ECO:0000256" key="9">
    <source>
        <dbReference type="ARBA" id="ARBA00022714"/>
    </source>
</evidence>
<dbReference type="PROSITE" id="PS51296">
    <property type="entry name" value="RIESKE"/>
    <property type="match status" value="1"/>
</dbReference>
<evidence type="ECO:0000256" key="16">
    <source>
        <dbReference type="ARBA" id="ARBA00034078"/>
    </source>
</evidence>
<comment type="cofactor">
    <cofactor evidence="2">
        <name>[4Fe-4S] cluster</name>
        <dbReference type="ChEBI" id="CHEBI:49883"/>
    </cofactor>
</comment>
<evidence type="ECO:0000256" key="13">
    <source>
        <dbReference type="ARBA" id="ARBA00023004"/>
    </source>
</evidence>
<dbReference type="Pfam" id="PF03460">
    <property type="entry name" value="NIR_SIR_ferr"/>
    <property type="match status" value="1"/>
</dbReference>
<dbReference type="PANTHER" id="PTHR43809">
    <property type="entry name" value="NITRITE REDUCTASE (NADH) LARGE SUBUNIT"/>
    <property type="match status" value="1"/>
</dbReference>
<dbReference type="GO" id="GO:0051539">
    <property type="term" value="F:4 iron, 4 sulfur cluster binding"/>
    <property type="evidence" value="ECO:0007669"/>
    <property type="project" value="UniProtKB-KW"/>
</dbReference>
<comment type="pathway">
    <text evidence="4">Nitrogen metabolism; nitrate reduction (assimilation).</text>
</comment>
<dbReference type="GO" id="GO:0050660">
    <property type="term" value="F:flavin adenine dinucleotide binding"/>
    <property type="evidence" value="ECO:0007669"/>
    <property type="project" value="InterPro"/>
</dbReference>
<dbReference type="GO" id="GO:0046872">
    <property type="term" value="F:metal ion binding"/>
    <property type="evidence" value="ECO:0007669"/>
    <property type="project" value="UniProtKB-KW"/>
</dbReference>
<evidence type="ECO:0000256" key="5">
    <source>
        <dbReference type="ARBA" id="ARBA00010429"/>
    </source>
</evidence>
<dbReference type="GO" id="GO:0042128">
    <property type="term" value="P:nitrate assimilation"/>
    <property type="evidence" value="ECO:0007669"/>
    <property type="project" value="UniProtKB-KW"/>
</dbReference>
<dbReference type="InterPro" id="IPR036188">
    <property type="entry name" value="FAD/NAD-bd_sf"/>
</dbReference>
<dbReference type="InterPro" id="IPR012744">
    <property type="entry name" value="Nitri_red_NirB"/>
</dbReference>
<evidence type="ECO:0000256" key="10">
    <source>
        <dbReference type="ARBA" id="ARBA00022723"/>
    </source>
</evidence>
<evidence type="ECO:0000256" key="4">
    <source>
        <dbReference type="ARBA" id="ARBA00005096"/>
    </source>
</evidence>
<dbReference type="PRINTS" id="PR00397">
    <property type="entry name" value="SIROHAEM"/>
</dbReference>
<keyword evidence="13" id="KW-0408">Iron</keyword>
<keyword evidence="9" id="KW-0001">2Fe-2S</keyword>
<dbReference type="Pfam" id="PF13806">
    <property type="entry name" value="Rieske_2"/>
    <property type="match status" value="1"/>
</dbReference>
<keyword evidence="8" id="KW-0285">Flavoprotein</keyword>
<dbReference type="Gene3D" id="2.102.10.10">
    <property type="entry name" value="Rieske [2Fe-2S] iron-sulphur domain"/>
    <property type="match status" value="1"/>
</dbReference>
<accession>A0AAU7CJK9</accession>
<evidence type="ECO:0000256" key="12">
    <source>
        <dbReference type="ARBA" id="ARBA00023002"/>
    </source>
</evidence>
<evidence type="ECO:0000313" key="19">
    <source>
        <dbReference type="EMBL" id="XBH05225.1"/>
    </source>
</evidence>
<dbReference type="InterPro" id="IPR041854">
    <property type="entry name" value="BFD-like_2Fe2S-bd_dom_sf"/>
</dbReference>
<evidence type="ECO:0000259" key="18">
    <source>
        <dbReference type="PROSITE" id="PS51296"/>
    </source>
</evidence>
<dbReference type="Gene3D" id="3.50.50.60">
    <property type="entry name" value="FAD/NAD(P)-binding domain"/>
    <property type="match status" value="2"/>
</dbReference>
<dbReference type="InterPro" id="IPR005117">
    <property type="entry name" value="NiRdtase/SiRdtase_haem-b_fer"/>
</dbReference>
<evidence type="ECO:0000256" key="7">
    <source>
        <dbReference type="ARBA" id="ARBA00022617"/>
    </source>
</evidence>
<dbReference type="SUPFAM" id="SSF50022">
    <property type="entry name" value="ISP domain"/>
    <property type="match status" value="1"/>
</dbReference>
<organism evidence="19">
    <name type="scientific">Singulisphaera sp. Ch08</name>
    <dbReference type="NCBI Taxonomy" id="3120278"/>
    <lineage>
        <taxon>Bacteria</taxon>
        <taxon>Pseudomonadati</taxon>
        <taxon>Planctomycetota</taxon>
        <taxon>Planctomycetia</taxon>
        <taxon>Isosphaerales</taxon>
        <taxon>Isosphaeraceae</taxon>
        <taxon>Singulisphaera</taxon>
    </lineage>
</organism>
<name>A0AAU7CJK9_9BACT</name>
<dbReference type="InterPro" id="IPR016156">
    <property type="entry name" value="FAD/NAD-linked_Rdtase_dimer_sf"/>
</dbReference>
<evidence type="ECO:0000256" key="11">
    <source>
        <dbReference type="ARBA" id="ARBA00022827"/>
    </source>
</evidence>
<evidence type="ECO:0000256" key="14">
    <source>
        <dbReference type="ARBA" id="ARBA00023014"/>
    </source>
</evidence>
<dbReference type="PANTHER" id="PTHR43809:SF1">
    <property type="entry name" value="NITRITE REDUCTASE (NADH) LARGE SUBUNIT"/>
    <property type="match status" value="1"/>
</dbReference>
<comment type="cofactor">
    <cofactor evidence="3">
        <name>FAD</name>
        <dbReference type="ChEBI" id="CHEBI:57692"/>
    </cofactor>
</comment>
<keyword evidence="12" id="KW-0560">Oxidoreductase</keyword>
<dbReference type="NCBIfam" id="TIGR02378">
    <property type="entry name" value="nirD_assim_sml"/>
    <property type="match status" value="1"/>
</dbReference>
<dbReference type="CDD" id="cd19944">
    <property type="entry name" value="NirB_Fer2_BFD-like_2"/>
    <property type="match status" value="1"/>
</dbReference>
<dbReference type="InterPro" id="IPR036136">
    <property type="entry name" value="Nit/Sulf_reduc_fer-like_dom_sf"/>
</dbReference>
<dbReference type="Pfam" id="PF01077">
    <property type="entry name" value="NIR_SIR"/>
    <property type="match status" value="1"/>
</dbReference>
<dbReference type="SUPFAM" id="SSF51905">
    <property type="entry name" value="FAD/NAD(P)-binding domain"/>
    <property type="match status" value="2"/>
</dbReference>
<dbReference type="InterPro" id="IPR023753">
    <property type="entry name" value="FAD/NAD-binding_dom"/>
</dbReference>
<dbReference type="PROSITE" id="PS00365">
    <property type="entry name" value="NIR_SIR"/>
    <property type="match status" value="1"/>
</dbReference>
<sequence>MCAFATPTVPAGQGFLRRHNVSINPLTLAALGLESRRPADKACAVRVDPTRRGTRRFLSLRRIERSLATNQHKGPTMIAMGHERKTVVVVGNGMVGHRFCERLAAYDTDRSYEVVTFCEERRPAYDRVNLSKYFERRDAEHLKLACETWYLEKGITLHVGDRASAIDRERRVVVSAKGREVSYDTLVLATGSAPFVPAVPGVNKKGVFVYRTIEDLEQILAYAGKAASVAVVGGGLLGLEAAKAVRDLGLETHVVEFAPRLMPRQVDDAGSKTLLDKINAMNVRVHLGKSTREFLGNGKVEGLAFTDGGQLDVDMVVISAGIRPRDELARDCGLEVGPRGGVVVDDALRTSDPDILAVGEVALHRNMVYGLVAPGYEMADVAAANLTGETRTFGGFDMSTKLKLMGVDVASFGDPFAETGGAKALTYEDPFGGVYKKLLFDPEGTRLLGGVLVGDASDYGVLLGLFKSDQPLTILPGDLLSAGRGSACGGEVDAQVCSCNNVGERRIREAVRDQKLSTVAQVKACTQAGTGCGGCLPRVADLLKAELQATGARVDNRLCEHFPHSRQELYQIALIKEIKTFDALIAAHGQGHGCEVCKPTVASILASLWNENVLDPAHATLQDSNDRFLANIQRGGLYSVVPRVPGGEITPEKLIVLGEVARKYGLYTKITGGQRIDLFGAPVHQLPEIWSDLVAAGFESGHAYGKSLRTVKSCVGSSWCRFGVQDSVGFAIRVELRYRGLRSPHKLKGAVSGCVRECAEAQSKDFGLIATEKGYNLYVCGNGGARPRHADLLASDLDEDTALRYLDRFLMYYIRTADRLTRTSVWLENLEGGIDFLRAVIINDRLGIADELERQMQALVDSYQCEWKAVVDDPEKRRFFQQFANTDEAVSGIEFVSERGQQRPADWPSDFVPIDQLGGRQPIEPMTPTDEPGLRWVHVGSVSDFPVDGGRTIKHGAAEVAVFRFDSQGTWYACQNTCPHKREAVLSRGILGDQQGVPKVACPLHKKTFSLESGACLSGESYRVEVFQVRVEGDDVYVELPPEQDMERRAGVPEPCHMACG</sequence>
<dbReference type="RefSeq" id="WP_406698032.1">
    <property type="nucleotide sequence ID" value="NZ_CP155447.1"/>
</dbReference>
<evidence type="ECO:0000256" key="15">
    <source>
        <dbReference type="ARBA" id="ARBA00023063"/>
    </source>
</evidence>
<dbReference type="FunFam" id="3.30.413.10:FF:000007">
    <property type="entry name" value="Nitrite reductase [NAD(P)H] large subunit"/>
    <property type="match status" value="1"/>
</dbReference>
<dbReference type="GO" id="GO:0051537">
    <property type="term" value="F:2 iron, 2 sulfur cluster binding"/>
    <property type="evidence" value="ECO:0007669"/>
    <property type="project" value="UniProtKB-KW"/>
</dbReference>
<dbReference type="InterPro" id="IPR006066">
    <property type="entry name" value="NO2/SO3_Rdtase_FeS/sirohaem_BS"/>
</dbReference>
<protein>
    <submittedName>
        <fullName evidence="19">Nitrite reductase large subunit NirB</fullName>
    </submittedName>
</protein>
<feature type="domain" description="Rieske" evidence="18">
    <location>
        <begin position="937"/>
        <end position="1038"/>
    </location>
</feature>
<dbReference type="NCBIfam" id="TIGR02374">
    <property type="entry name" value="nitri_red_nirB"/>
    <property type="match status" value="1"/>
</dbReference>
<dbReference type="GO" id="GO:0050661">
    <property type="term" value="F:NADP binding"/>
    <property type="evidence" value="ECO:0007669"/>
    <property type="project" value="InterPro"/>
</dbReference>
<dbReference type="GO" id="GO:0008942">
    <property type="term" value="F:nitrite reductase [NAD(P)H] activity"/>
    <property type="evidence" value="ECO:0007669"/>
    <property type="project" value="InterPro"/>
</dbReference>
<comment type="cofactor">
    <cofactor evidence="1">
        <name>siroheme</name>
        <dbReference type="ChEBI" id="CHEBI:60052"/>
    </cofactor>
</comment>
<dbReference type="Gene3D" id="3.30.390.30">
    <property type="match status" value="1"/>
</dbReference>
<comment type="cofactor">
    <cofactor evidence="16">
        <name>[2Fe-2S] cluster</name>
        <dbReference type="ChEBI" id="CHEBI:190135"/>
    </cofactor>
</comment>
<dbReference type="InterPro" id="IPR007419">
    <property type="entry name" value="BFD-like_2Fe2S-bd_dom"/>
</dbReference>
<keyword evidence="6" id="KW-0004">4Fe-4S</keyword>
<dbReference type="Pfam" id="PF18267">
    <property type="entry name" value="Rubredoxin_C"/>
    <property type="match status" value="1"/>
</dbReference>
<keyword evidence="11" id="KW-0274">FAD</keyword>
<dbReference type="FunFam" id="3.50.50.60:FF:000033">
    <property type="entry name" value="Nitrite reductase [NAD(P)H], large subunit"/>
    <property type="match status" value="1"/>
</dbReference>
<dbReference type="InterPro" id="IPR045854">
    <property type="entry name" value="NO2/SO3_Rdtase_4Fe4S_sf"/>
</dbReference>
<dbReference type="EMBL" id="CP155447">
    <property type="protein sequence ID" value="XBH05225.1"/>
    <property type="molecule type" value="Genomic_DNA"/>
</dbReference>
<evidence type="ECO:0000256" key="3">
    <source>
        <dbReference type="ARBA" id="ARBA00001974"/>
    </source>
</evidence>
<dbReference type="Pfam" id="PF07992">
    <property type="entry name" value="Pyr_redox_2"/>
    <property type="match status" value="1"/>
</dbReference>
<dbReference type="PRINTS" id="PR00368">
    <property type="entry name" value="FADPNR"/>
</dbReference>
<dbReference type="InterPro" id="IPR017941">
    <property type="entry name" value="Rieske_2Fe-2S"/>
</dbReference>
<dbReference type="Gene3D" id="1.10.10.1100">
    <property type="entry name" value="BFD-like [2Fe-2S]-binding domain"/>
    <property type="match status" value="1"/>
</dbReference>